<evidence type="ECO:0000313" key="3">
    <source>
        <dbReference type="EMBL" id="KAL0576634.1"/>
    </source>
</evidence>
<dbReference type="PANTHER" id="PTHR40465">
    <property type="entry name" value="CHROMOSOME 1, WHOLE GENOME SHOTGUN SEQUENCE"/>
    <property type="match status" value="1"/>
</dbReference>
<comment type="caution">
    <text evidence="3">The sequence shown here is derived from an EMBL/GenBank/DDBJ whole genome shotgun (WGS) entry which is preliminary data.</text>
</comment>
<sequence>MSDLPASIPTDGPGVNMSQVFAPFYWGGFFLAAFTNPLALILITKLGFVISAFLGGITIVQAYLYFPRSTDRPIVKSIAATMLIFDLVSSALVAQSLYYYLVPHYGSLSQLGSITPELSAECLLSTLITFISQMYFVYQIYAIKHIGKLAWFLIIIISAGAFLAFAGGVGCVATMYVFHHGVLSHRNGKFAIFFGLAKGFGSITDIIATTAMCYLLTSSTSGVSKQTSGLIKSLITFVVNRGVLVTLIQTLLLITFYASEQELYWLAFHINVTKLYANTFFAMLNGRDHIRQKHANKSGIGSSYVSSLRIPTDPDPERSYIHAQADHKSYEMPTVTKTVHISGM</sequence>
<keyword evidence="1" id="KW-0472">Membrane</keyword>
<feature type="transmembrane region" description="Helical" evidence="1">
    <location>
        <begin position="150"/>
        <end position="178"/>
    </location>
</feature>
<organism evidence="3 4">
    <name type="scientific">Marasmius crinis-equi</name>
    <dbReference type="NCBI Taxonomy" id="585013"/>
    <lineage>
        <taxon>Eukaryota</taxon>
        <taxon>Fungi</taxon>
        <taxon>Dikarya</taxon>
        <taxon>Basidiomycota</taxon>
        <taxon>Agaricomycotina</taxon>
        <taxon>Agaricomycetes</taxon>
        <taxon>Agaricomycetidae</taxon>
        <taxon>Agaricales</taxon>
        <taxon>Marasmiineae</taxon>
        <taxon>Marasmiaceae</taxon>
        <taxon>Marasmius</taxon>
    </lineage>
</organism>
<dbReference type="EMBL" id="JBAHYK010000210">
    <property type="protein sequence ID" value="KAL0576634.1"/>
    <property type="molecule type" value="Genomic_DNA"/>
</dbReference>
<name>A0ABR3FMK4_9AGAR</name>
<dbReference type="Pfam" id="PF20152">
    <property type="entry name" value="DUF6534"/>
    <property type="match status" value="1"/>
</dbReference>
<gene>
    <name evidence="3" type="ORF">V5O48_005333</name>
</gene>
<evidence type="ECO:0000313" key="4">
    <source>
        <dbReference type="Proteomes" id="UP001465976"/>
    </source>
</evidence>
<dbReference type="PANTHER" id="PTHR40465:SF1">
    <property type="entry name" value="DUF6534 DOMAIN-CONTAINING PROTEIN"/>
    <property type="match status" value="1"/>
</dbReference>
<evidence type="ECO:0000256" key="1">
    <source>
        <dbReference type="SAM" id="Phobius"/>
    </source>
</evidence>
<reference evidence="3 4" key="1">
    <citation type="submission" date="2024-02" db="EMBL/GenBank/DDBJ databases">
        <title>A draft genome for the cacao thread blight pathogen Marasmius crinis-equi.</title>
        <authorList>
            <person name="Cohen S.P."/>
            <person name="Baruah I.K."/>
            <person name="Amoako-Attah I."/>
            <person name="Bukari Y."/>
            <person name="Meinhardt L.W."/>
            <person name="Bailey B.A."/>
        </authorList>
    </citation>
    <scope>NUCLEOTIDE SEQUENCE [LARGE SCALE GENOMIC DNA]</scope>
    <source>
        <strain evidence="3 4">GH-76</strain>
    </source>
</reference>
<feature type="transmembrane region" description="Helical" evidence="1">
    <location>
        <begin position="118"/>
        <end position="138"/>
    </location>
</feature>
<dbReference type="InterPro" id="IPR045339">
    <property type="entry name" value="DUF6534"/>
</dbReference>
<proteinExistence type="predicted"/>
<protein>
    <recommendedName>
        <fullName evidence="2">DUF6534 domain-containing protein</fullName>
    </recommendedName>
</protein>
<accession>A0ABR3FMK4</accession>
<keyword evidence="4" id="KW-1185">Reference proteome</keyword>
<feature type="transmembrane region" description="Helical" evidence="1">
    <location>
        <begin position="78"/>
        <end position="98"/>
    </location>
</feature>
<feature type="transmembrane region" description="Helical" evidence="1">
    <location>
        <begin position="190"/>
        <end position="217"/>
    </location>
</feature>
<keyword evidence="1" id="KW-1133">Transmembrane helix</keyword>
<evidence type="ECO:0000259" key="2">
    <source>
        <dbReference type="Pfam" id="PF20152"/>
    </source>
</evidence>
<feature type="transmembrane region" description="Helical" evidence="1">
    <location>
        <begin position="264"/>
        <end position="284"/>
    </location>
</feature>
<feature type="transmembrane region" description="Helical" evidence="1">
    <location>
        <begin position="20"/>
        <end position="42"/>
    </location>
</feature>
<feature type="domain" description="DUF6534" evidence="2">
    <location>
        <begin position="203"/>
        <end position="289"/>
    </location>
</feature>
<feature type="transmembrane region" description="Helical" evidence="1">
    <location>
        <begin position="238"/>
        <end position="258"/>
    </location>
</feature>
<feature type="transmembrane region" description="Helical" evidence="1">
    <location>
        <begin position="48"/>
        <end position="66"/>
    </location>
</feature>
<dbReference type="Proteomes" id="UP001465976">
    <property type="component" value="Unassembled WGS sequence"/>
</dbReference>
<keyword evidence="1" id="KW-0812">Transmembrane</keyword>